<name>A0A319E3Y3_ASPSB</name>
<organism evidence="2 3">
    <name type="scientific">Aspergillus sclerotiicarbonarius (strain CBS 121057 / IBT 28362)</name>
    <dbReference type="NCBI Taxonomy" id="1448318"/>
    <lineage>
        <taxon>Eukaryota</taxon>
        <taxon>Fungi</taxon>
        <taxon>Dikarya</taxon>
        <taxon>Ascomycota</taxon>
        <taxon>Pezizomycotina</taxon>
        <taxon>Eurotiomycetes</taxon>
        <taxon>Eurotiomycetidae</taxon>
        <taxon>Eurotiales</taxon>
        <taxon>Aspergillaceae</taxon>
        <taxon>Aspergillus</taxon>
        <taxon>Aspergillus subgen. Circumdati</taxon>
    </lineage>
</organism>
<gene>
    <name evidence="2" type="ORF">BO78DRAFT_319712</name>
</gene>
<dbReference type="Proteomes" id="UP000248423">
    <property type="component" value="Unassembled WGS sequence"/>
</dbReference>
<sequence>MGDRHSDSSYDGQIEEAKIAIKTNTKTLQQLSSSAEAAKANRAKNAISSLDAAARKAKEEMEGTGKQSGKT</sequence>
<keyword evidence="3" id="KW-1185">Reference proteome</keyword>
<evidence type="ECO:0000313" key="3">
    <source>
        <dbReference type="Proteomes" id="UP000248423"/>
    </source>
</evidence>
<dbReference type="VEuPathDB" id="FungiDB:BO78DRAFT_319712"/>
<evidence type="ECO:0000313" key="2">
    <source>
        <dbReference type="EMBL" id="PYI04786.1"/>
    </source>
</evidence>
<accession>A0A319E3Y3</accession>
<evidence type="ECO:0000256" key="1">
    <source>
        <dbReference type="SAM" id="MobiDB-lite"/>
    </source>
</evidence>
<feature type="compositionally biased region" description="Basic and acidic residues" evidence="1">
    <location>
        <begin position="53"/>
        <end position="63"/>
    </location>
</feature>
<proteinExistence type="predicted"/>
<feature type="region of interest" description="Disordered" evidence="1">
    <location>
        <begin position="51"/>
        <end position="71"/>
    </location>
</feature>
<dbReference type="OrthoDB" id="3645574at2759"/>
<dbReference type="AlphaFoldDB" id="A0A319E3Y3"/>
<reference evidence="2 3" key="1">
    <citation type="submission" date="2018-02" db="EMBL/GenBank/DDBJ databases">
        <title>The genomes of Aspergillus section Nigri reveals drivers in fungal speciation.</title>
        <authorList>
            <consortium name="DOE Joint Genome Institute"/>
            <person name="Vesth T.C."/>
            <person name="Nybo J."/>
            <person name="Theobald S."/>
            <person name="Brandl J."/>
            <person name="Frisvad J.C."/>
            <person name="Nielsen K.F."/>
            <person name="Lyhne E.K."/>
            <person name="Kogle M.E."/>
            <person name="Kuo A."/>
            <person name="Riley R."/>
            <person name="Clum A."/>
            <person name="Nolan M."/>
            <person name="Lipzen A."/>
            <person name="Salamov A."/>
            <person name="Henrissat B."/>
            <person name="Wiebenga A."/>
            <person name="De vries R.P."/>
            <person name="Grigoriev I.V."/>
            <person name="Mortensen U.H."/>
            <person name="Andersen M.R."/>
            <person name="Baker S.E."/>
        </authorList>
    </citation>
    <scope>NUCLEOTIDE SEQUENCE [LARGE SCALE GENOMIC DNA]</scope>
    <source>
        <strain evidence="2 3">CBS 121057</strain>
    </source>
</reference>
<dbReference type="EMBL" id="KZ826365">
    <property type="protein sequence ID" value="PYI04786.1"/>
    <property type="molecule type" value="Genomic_DNA"/>
</dbReference>
<protein>
    <submittedName>
        <fullName evidence="2">Uncharacterized protein</fullName>
    </submittedName>
</protein>